<evidence type="ECO:0000256" key="1">
    <source>
        <dbReference type="ARBA" id="ARBA00002959"/>
    </source>
</evidence>
<dbReference type="NCBIfam" id="TIGR00980">
    <property type="entry name" value="3a0801so1tim17"/>
    <property type="match status" value="1"/>
</dbReference>
<comment type="subunit">
    <text evidence="12">Component of the TIM23 complex at least composed of TIMM23, TIMM17 (TIMM17A or TIMM17B) and TIMM50.</text>
</comment>
<evidence type="ECO:0000256" key="6">
    <source>
        <dbReference type="ARBA" id="ARBA00022792"/>
    </source>
</evidence>
<evidence type="ECO:0000256" key="9">
    <source>
        <dbReference type="ARBA" id="ARBA00023010"/>
    </source>
</evidence>
<keyword evidence="11" id="KW-0472">Membrane</keyword>
<evidence type="ECO:0000313" key="14">
    <source>
        <dbReference type="Ensembl" id="ENSSHAP00000031793.1"/>
    </source>
</evidence>
<protein>
    <recommendedName>
        <fullName evidence="12">Mitochondrial import inner membrane translocase subunit TIM17</fullName>
    </recommendedName>
</protein>
<dbReference type="PANTHER" id="PTHR10485:SF1">
    <property type="entry name" value="MITOCHONDRIAL IMPORT INNER MEMBRANE TRANSLOCASE SUBUNIT TIM17-A"/>
    <property type="match status" value="1"/>
</dbReference>
<keyword evidence="4 12" id="KW-0813">Transport</keyword>
<keyword evidence="9 12" id="KW-0811">Translocation</keyword>
<evidence type="ECO:0000256" key="7">
    <source>
        <dbReference type="ARBA" id="ARBA00022927"/>
    </source>
</evidence>
<evidence type="ECO:0000256" key="4">
    <source>
        <dbReference type="ARBA" id="ARBA00022448"/>
    </source>
</evidence>
<keyword evidence="8" id="KW-1133">Transmembrane helix</keyword>
<comment type="function">
    <text evidence="1 12">Essential component of the TIM23 complex, a complex that mediates the translocation of transit peptide-containing proteins across the mitochondrial inner membrane.</text>
</comment>
<evidence type="ECO:0000256" key="12">
    <source>
        <dbReference type="RuleBase" id="RU364008"/>
    </source>
</evidence>
<dbReference type="GO" id="GO:0008320">
    <property type="term" value="F:protein transmembrane transporter activity"/>
    <property type="evidence" value="ECO:0007669"/>
    <property type="project" value="InterPro"/>
</dbReference>
<dbReference type="GO" id="GO:0030150">
    <property type="term" value="P:protein import into mitochondrial matrix"/>
    <property type="evidence" value="ECO:0007669"/>
    <property type="project" value="InterPro"/>
</dbReference>
<keyword evidence="5" id="KW-0812">Transmembrane</keyword>
<dbReference type="FunCoup" id="A0A7N4P3T2">
    <property type="interactions" value="2086"/>
</dbReference>
<feature type="region of interest" description="Disordered" evidence="13">
    <location>
        <begin position="253"/>
        <end position="280"/>
    </location>
</feature>
<keyword evidence="7 12" id="KW-0653">Protein transport</keyword>
<organism evidence="14 15">
    <name type="scientific">Sarcophilus harrisii</name>
    <name type="common">Tasmanian devil</name>
    <name type="synonym">Sarcophilus laniarius</name>
    <dbReference type="NCBI Taxonomy" id="9305"/>
    <lineage>
        <taxon>Eukaryota</taxon>
        <taxon>Metazoa</taxon>
        <taxon>Chordata</taxon>
        <taxon>Craniata</taxon>
        <taxon>Vertebrata</taxon>
        <taxon>Euteleostomi</taxon>
        <taxon>Mammalia</taxon>
        <taxon>Metatheria</taxon>
        <taxon>Dasyuromorphia</taxon>
        <taxon>Dasyuridae</taxon>
        <taxon>Sarcophilus</taxon>
    </lineage>
</organism>
<dbReference type="AlphaFoldDB" id="A0A7N4P3T2"/>
<dbReference type="GeneTree" id="ENSGT00390000017780"/>
<dbReference type="Proteomes" id="UP000007648">
    <property type="component" value="Unassembled WGS sequence"/>
</dbReference>
<name>A0A7N4P3T2_SARHA</name>
<proteinExistence type="inferred from homology"/>
<dbReference type="GO" id="GO:0005744">
    <property type="term" value="C:TIM23 mitochondrial import inner membrane translocase complex"/>
    <property type="evidence" value="ECO:0007669"/>
    <property type="project" value="InterPro"/>
</dbReference>
<evidence type="ECO:0000256" key="2">
    <source>
        <dbReference type="ARBA" id="ARBA00004448"/>
    </source>
</evidence>
<dbReference type="CTD" id="10440"/>
<sequence length="280" mass="29407">MVGMGLGNFPSENGICRRSCGQVRIRTHDADLSGDEIVLLANSREAAPHHASQGCFSHWLAGKRGDPIVVRLSHPALPRGSLGDRGHLHAESAGAPPCLPGIPRAAGSKMEEYAREPCPWRIVDDCGGAFTMGTIGGGIFQAIKGFRNSPVGVSHRLRGSMTAIKTRAPQLGGSFAVWGGLFSMIDCSMVKVRGKEDPWNSITSGALTGAILAARNGPVAMVGSAAMGGILLALIEGAGILLTRFASSQFPNGPQFVDDPSQLPPAQLPPSPFGDYRQYQ</sequence>
<dbReference type="RefSeq" id="XP_023357648.2">
    <property type="nucleotide sequence ID" value="XM_023501880.2"/>
</dbReference>
<dbReference type="Ensembl" id="ENSSHAT00000034380.1">
    <property type="protein sequence ID" value="ENSSHAP00000031793.1"/>
    <property type="gene ID" value="ENSSHAG00000024537.1"/>
</dbReference>
<reference evidence="14" key="2">
    <citation type="submission" date="2025-08" db="UniProtKB">
        <authorList>
            <consortium name="Ensembl"/>
        </authorList>
    </citation>
    <scope>IDENTIFICATION</scope>
</reference>
<gene>
    <name evidence="14" type="primary">TIMM17A</name>
</gene>
<evidence type="ECO:0000256" key="10">
    <source>
        <dbReference type="ARBA" id="ARBA00023128"/>
    </source>
</evidence>
<evidence type="ECO:0000256" key="11">
    <source>
        <dbReference type="ARBA" id="ARBA00023136"/>
    </source>
</evidence>
<evidence type="ECO:0000313" key="15">
    <source>
        <dbReference type="Proteomes" id="UP000007648"/>
    </source>
</evidence>
<dbReference type="InterPro" id="IPR005678">
    <property type="entry name" value="Tim17"/>
</dbReference>
<dbReference type="GeneID" id="100919778"/>
<evidence type="ECO:0000256" key="3">
    <source>
        <dbReference type="ARBA" id="ARBA00008444"/>
    </source>
</evidence>
<reference evidence="14 15" key="1">
    <citation type="journal article" date="2011" name="Proc. Natl. Acad. Sci. U.S.A.">
        <title>Genetic diversity and population structure of the endangered marsupial Sarcophilus harrisii (Tasmanian devil).</title>
        <authorList>
            <person name="Miller W."/>
            <person name="Hayes V.M."/>
            <person name="Ratan A."/>
            <person name="Petersen D.C."/>
            <person name="Wittekindt N.E."/>
            <person name="Miller J."/>
            <person name="Walenz B."/>
            <person name="Knight J."/>
            <person name="Qi J."/>
            <person name="Zhao F."/>
            <person name="Wang Q."/>
            <person name="Bedoya-Reina O.C."/>
            <person name="Katiyar N."/>
            <person name="Tomsho L.P."/>
            <person name="Kasson L.M."/>
            <person name="Hardie R.A."/>
            <person name="Woodbridge P."/>
            <person name="Tindall E.A."/>
            <person name="Bertelsen M.F."/>
            <person name="Dixon D."/>
            <person name="Pyecroft S."/>
            <person name="Helgen K.M."/>
            <person name="Lesk A.M."/>
            <person name="Pringle T.H."/>
            <person name="Patterson N."/>
            <person name="Zhang Y."/>
            <person name="Kreiss A."/>
            <person name="Woods G.M."/>
            <person name="Jones M.E."/>
            <person name="Schuster S.C."/>
        </authorList>
    </citation>
    <scope>NUCLEOTIDE SEQUENCE [LARGE SCALE GENOMIC DNA]</scope>
</reference>
<feature type="compositionally biased region" description="Pro residues" evidence="13">
    <location>
        <begin position="262"/>
        <end position="272"/>
    </location>
</feature>
<dbReference type="Pfam" id="PF02466">
    <property type="entry name" value="Tim17"/>
    <property type="match status" value="1"/>
</dbReference>
<dbReference type="PANTHER" id="PTHR10485">
    <property type="entry name" value="MITOCHONDRIAL IMPORT INNER MEMBRANE TRANSLOCASE SUBUNIT TIM-17"/>
    <property type="match status" value="1"/>
</dbReference>
<comment type="subcellular location">
    <subcellularLocation>
        <location evidence="2 12">Mitochondrion inner membrane</location>
        <topology evidence="2 12">Multi-pass membrane protein</topology>
    </subcellularLocation>
</comment>
<evidence type="ECO:0000256" key="8">
    <source>
        <dbReference type="ARBA" id="ARBA00022989"/>
    </source>
</evidence>
<evidence type="ECO:0000256" key="13">
    <source>
        <dbReference type="SAM" id="MobiDB-lite"/>
    </source>
</evidence>
<dbReference type="KEGG" id="shr:100919778"/>
<keyword evidence="10 12" id="KW-0496">Mitochondrion</keyword>
<comment type="similarity">
    <text evidence="3 12">Belongs to the Tim17/Tim22/Tim23 family.</text>
</comment>
<evidence type="ECO:0000256" key="5">
    <source>
        <dbReference type="ARBA" id="ARBA00022692"/>
    </source>
</evidence>
<dbReference type="InParanoid" id="A0A7N4P3T2"/>
<keyword evidence="15" id="KW-1185">Reference proteome</keyword>
<keyword evidence="6 12" id="KW-0999">Mitochondrion inner membrane</keyword>
<dbReference type="OrthoDB" id="2261329at2759"/>
<accession>A0A7N4P3T2</accession>
<reference evidence="14" key="3">
    <citation type="submission" date="2025-09" db="UniProtKB">
        <authorList>
            <consortium name="Ensembl"/>
        </authorList>
    </citation>
    <scope>IDENTIFICATION</scope>
</reference>